<name>A0ABP7CRL1_9ACTN</name>
<evidence type="ECO:0008006" key="5">
    <source>
        <dbReference type="Google" id="ProtNLM"/>
    </source>
</evidence>
<gene>
    <name evidence="3" type="ORF">GCM10022204_05390</name>
</gene>
<dbReference type="Pfam" id="PF11303">
    <property type="entry name" value="DUF3105"/>
    <property type="match status" value="1"/>
</dbReference>
<evidence type="ECO:0000313" key="4">
    <source>
        <dbReference type="Proteomes" id="UP001500051"/>
    </source>
</evidence>
<dbReference type="InterPro" id="IPR021454">
    <property type="entry name" value="DUF3105"/>
</dbReference>
<organism evidence="3 4">
    <name type="scientific">Microlunatus aurantiacus</name>
    <dbReference type="NCBI Taxonomy" id="446786"/>
    <lineage>
        <taxon>Bacteria</taxon>
        <taxon>Bacillati</taxon>
        <taxon>Actinomycetota</taxon>
        <taxon>Actinomycetes</taxon>
        <taxon>Propionibacteriales</taxon>
        <taxon>Propionibacteriaceae</taxon>
        <taxon>Microlunatus</taxon>
    </lineage>
</organism>
<comment type="caution">
    <text evidence="3">The sequence shown here is derived from an EMBL/GenBank/DDBJ whole genome shotgun (WGS) entry which is preliminary data.</text>
</comment>
<keyword evidence="2" id="KW-0812">Transmembrane</keyword>
<dbReference type="EMBL" id="BAAAYX010000002">
    <property type="protein sequence ID" value="GAA3692769.1"/>
    <property type="molecule type" value="Genomic_DNA"/>
</dbReference>
<proteinExistence type="predicted"/>
<evidence type="ECO:0000313" key="3">
    <source>
        <dbReference type="EMBL" id="GAA3692769.1"/>
    </source>
</evidence>
<evidence type="ECO:0000256" key="1">
    <source>
        <dbReference type="SAM" id="MobiDB-lite"/>
    </source>
</evidence>
<keyword evidence="2" id="KW-1133">Transmembrane helix</keyword>
<evidence type="ECO:0000256" key="2">
    <source>
        <dbReference type="SAM" id="Phobius"/>
    </source>
</evidence>
<sequence length="245" mass="25869">MAKAPAPSGGNRRQQLAALQDQQKSTQRRRTVGLLGICLVLAAALLSYPVYLVVKDSRAGNAVLADLGVAADAAACDAVATHPASGNQNHVADGTKVPYDRTPPDSGPHYASPAPFTKRFYTVDDRPAVETLVHNLEHGYTVVWYRDSAPQSDRDALAAIAKTFTSEDYDPTQKFIAAPWSDADGAGFPDGKNVVLTRWTADPANPTDTTKQLGVRQACGAVSGGAIASFMQTYPSTDSPEPNGA</sequence>
<reference evidence="4" key="1">
    <citation type="journal article" date="2019" name="Int. J. Syst. Evol. Microbiol.">
        <title>The Global Catalogue of Microorganisms (GCM) 10K type strain sequencing project: providing services to taxonomists for standard genome sequencing and annotation.</title>
        <authorList>
            <consortium name="The Broad Institute Genomics Platform"/>
            <consortium name="The Broad Institute Genome Sequencing Center for Infectious Disease"/>
            <person name="Wu L."/>
            <person name="Ma J."/>
        </authorList>
    </citation>
    <scope>NUCLEOTIDE SEQUENCE [LARGE SCALE GENOMIC DNA]</scope>
    <source>
        <strain evidence="4">JCM 16548</strain>
    </source>
</reference>
<feature type="region of interest" description="Disordered" evidence="1">
    <location>
        <begin position="1"/>
        <end position="25"/>
    </location>
</feature>
<dbReference type="Proteomes" id="UP001500051">
    <property type="component" value="Unassembled WGS sequence"/>
</dbReference>
<feature type="compositionally biased region" description="Low complexity" evidence="1">
    <location>
        <begin position="12"/>
        <end position="23"/>
    </location>
</feature>
<keyword evidence="4" id="KW-1185">Reference proteome</keyword>
<protein>
    <recommendedName>
        <fullName evidence="5">DUF3105 domain-containing protein</fullName>
    </recommendedName>
</protein>
<feature type="transmembrane region" description="Helical" evidence="2">
    <location>
        <begin position="32"/>
        <end position="54"/>
    </location>
</feature>
<keyword evidence="2" id="KW-0472">Membrane</keyword>
<accession>A0ABP7CRL1</accession>
<dbReference type="RefSeq" id="WP_344810725.1">
    <property type="nucleotide sequence ID" value="NZ_BAAAYX010000002.1"/>
</dbReference>